<feature type="region of interest" description="Disordered" evidence="1">
    <location>
        <begin position="94"/>
        <end position="128"/>
    </location>
</feature>
<reference evidence="2 4" key="3">
    <citation type="journal article" date="2015" name="BMC Genomics">
        <title>Sex and parasites: genomic and transcriptomic analysis of Microbotryum lychnidis-dioicae, the biotrophic and plant-castrating anther smut fungus.</title>
        <authorList>
            <person name="Perlin M.H."/>
            <person name="Amselem J."/>
            <person name="Fontanillas E."/>
            <person name="Toh S.S."/>
            <person name="Chen Z."/>
            <person name="Goldberg J."/>
            <person name="Duplessis S."/>
            <person name="Henrissat B."/>
            <person name="Young S."/>
            <person name="Zeng Q."/>
            <person name="Aguileta G."/>
            <person name="Petit E."/>
            <person name="Badouin H."/>
            <person name="Andrews J."/>
            <person name="Razeeq D."/>
            <person name="Gabaldon T."/>
            <person name="Quesneville H."/>
            <person name="Giraud T."/>
            <person name="Hood M.E."/>
            <person name="Schultz D.J."/>
            <person name="Cuomo C.A."/>
        </authorList>
    </citation>
    <scope>NUCLEOTIDE SEQUENCE [LARGE SCALE GENOMIC DNA]</scope>
    <source>
        <strain evidence="4">p1A1 Lamole</strain>
        <strain evidence="2">P1A1 Lamole</strain>
    </source>
</reference>
<keyword evidence="4" id="KW-1185">Reference proteome</keyword>
<reference evidence="3" key="4">
    <citation type="submission" date="2015-06" db="UniProtKB">
        <authorList>
            <consortium name="EnsemblFungi"/>
        </authorList>
    </citation>
    <scope>IDENTIFICATION</scope>
</reference>
<gene>
    <name evidence="2" type="ORF">MVLG_06914</name>
</gene>
<dbReference type="EMBL" id="GL541808">
    <property type="protein sequence ID" value="KDE02531.1"/>
    <property type="molecule type" value="Genomic_DNA"/>
</dbReference>
<dbReference type="Proteomes" id="UP000017200">
    <property type="component" value="Unassembled WGS sequence"/>
</dbReference>
<feature type="region of interest" description="Disordered" evidence="1">
    <location>
        <begin position="374"/>
        <end position="404"/>
    </location>
</feature>
<proteinExistence type="predicted"/>
<feature type="region of interest" description="Disordered" evidence="1">
    <location>
        <begin position="263"/>
        <end position="297"/>
    </location>
</feature>
<reference evidence="4" key="1">
    <citation type="submission" date="2010-11" db="EMBL/GenBank/DDBJ databases">
        <title>The genome sequence of Microbotryum violaceum strain p1A1 Lamole.</title>
        <authorList>
            <person name="Cuomo C."/>
            <person name="Perlin M."/>
            <person name="Young S.K."/>
            <person name="Zeng Q."/>
            <person name="Gargeya S."/>
            <person name="Alvarado L."/>
            <person name="Berlin A."/>
            <person name="Chapman S.B."/>
            <person name="Chen Z."/>
            <person name="Freedman E."/>
            <person name="Gellesch M."/>
            <person name="Goldberg J."/>
            <person name="Griggs A."/>
            <person name="Gujja S."/>
            <person name="Heilman E."/>
            <person name="Heiman D."/>
            <person name="Howarth C."/>
            <person name="Mehta T."/>
            <person name="Neiman D."/>
            <person name="Pearson M."/>
            <person name="Roberts A."/>
            <person name="Saif S."/>
            <person name="Shea T."/>
            <person name="Shenoy N."/>
            <person name="Sisk P."/>
            <person name="Stolte C."/>
            <person name="Sykes S."/>
            <person name="White J."/>
            <person name="Yandava C."/>
            <person name="Haas B."/>
            <person name="Nusbaum C."/>
            <person name="Birren B."/>
        </authorList>
    </citation>
    <scope>NUCLEOTIDE SEQUENCE [LARGE SCALE GENOMIC DNA]</scope>
    <source>
        <strain evidence="4">p1A1 Lamole</strain>
    </source>
</reference>
<feature type="compositionally biased region" description="Acidic residues" evidence="1">
    <location>
        <begin position="115"/>
        <end position="125"/>
    </location>
</feature>
<dbReference type="HOGENOM" id="CLU_636471_0_0_1"/>
<evidence type="ECO:0000313" key="4">
    <source>
        <dbReference type="Proteomes" id="UP000017200"/>
    </source>
</evidence>
<feature type="compositionally biased region" description="Polar residues" evidence="1">
    <location>
        <begin position="278"/>
        <end position="297"/>
    </location>
</feature>
<protein>
    <submittedName>
        <fullName evidence="2 3">Uncharacterized protein</fullName>
    </submittedName>
</protein>
<feature type="compositionally biased region" description="Polar residues" evidence="1">
    <location>
        <begin position="94"/>
        <end position="113"/>
    </location>
</feature>
<sequence>MLICGTSTLVNGTSASALSAPVAAATTTSNLSRPITATTPAEFSNTAFTAVAPGATGTVVVAASATYILAGGFRLSSPHPGAYATDMARRSIATSAPRISNRPRQSLSPPTSGSDLEDEESQQCEEEMRSRMLGALLRHQQQFLEAAVPSSAVGVSHLAGRPSHAHKNVKSAITEHAENGGGTTVRPECVGQLEHSRDLQSSLLLREPAKATAAKVHASSASATLHRSEVAVLSGQSMAGTSLLAHPKRTSRRMLHKFMSSKVKNRASQPSVADKVNTKTVKNPGQGRTTPSDSTQDALFSSLDTALSSMIRPLTNMLSTSMQAELPTLLRTLPPDSSRPMKGQTPLPKNAPRSLRAGQAAGILKKAKARDDAAGISVGAKRGRETQSLKEKRMEDRGNKRQRGMKGVVGRLSNGELRLSKDDIRSVMGGV</sequence>
<evidence type="ECO:0000313" key="2">
    <source>
        <dbReference type="EMBL" id="KDE02531.1"/>
    </source>
</evidence>
<dbReference type="OrthoDB" id="2529826at2759"/>
<dbReference type="InParanoid" id="U5HIR5"/>
<dbReference type="EnsemblFungi" id="MVLG_06914T0">
    <property type="protein sequence ID" value="MVLG_06914T0"/>
    <property type="gene ID" value="MVLG_06914"/>
</dbReference>
<feature type="region of interest" description="Disordered" evidence="1">
    <location>
        <begin position="333"/>
        <end position="353"/>
    </location>
</feature>
<evidence type="ECO:0000256" key="1">
    <source>
        <dbReference type="SAM" id="MobiDB-lite"/>
    </source>
</evidence>
<accession>U5HIR5</accession>
<organism evidence="2">
    <name type="scientific">Microbotryum lychnidis-dioicae (strain p1A1 Lamole / MvSl-1064)</name>
    <name type="common">Anther smut fungus</name>
    <dbReference type="NCBI Taxonomy" id="683840"/>
    <lineage>
        <taxon>Eukaryota</taxon>
        <taxon>Fungi</taxon>
        <taxon>Dikarya</taxon>
        <taxon>Basidiomycota</taxon>
        <taxon>Pucciniomycotina</taxon>
        <taxon>Microbotryomycetes</taxon>
        <taxon>Microbotryales</taxon>
        <taxon>Microbotryaceae</taxon>
        <taxon>Microbotryum</taxon>
    </lineage>
</organism>
<dbReference type="EMBL" id="AEIJ01000930">
    <property type="status" value="NOT_ANNOTATED_CDS"/>
    <property type="molecule type" value="Genomic_DNA"/>
</dbReference>
<evidence type="ECO:0000313" key="3">
    <source>
        <dbReference type="EnsemblFungi" id="MVLG_06914T0"/>
    </source>
</evidence>
<name>U5HIR5_USTV1</name>
<feature type="compositionally biased region" description="Basic and acidic residues" evidence="1">
    <location>
        <begin position="382"/>
        <end position="399"/>
    </location>
</feature>
<dbReference type="AlphaFoldDB" id="U5HIR5"/>
<reference evidence="2" key="2">
    <citation type="submission" date="2010-11" db="EMBL/GenBank/DDBJ databases">
        <authorList>
            <consortium name="The Broad Institute Genome Sequencing Platform"/>
            <person name="Earl A."/>
            <person name="Ward D."/>
            <person name="Feldgarden M."/>
            <person name="Gevers D."/>
            <person name="Butler R."/>
            <person name="Young S.K."/>
            <person name="Zeng Q."/>
            <person name="Gargeya S."/>
            <person name="Fitzgerald M."/>
            <person name="Haas B."/>
            <person name="Abouelleil A."/>
            <person name="Alvarado L."/>
            <person name="Arachchi H.M."/>
            <person name="Berlin A."/>
            <person name="Brown A."/>
            <person name="Chapman S.B."/>
            <person name="Chen Z."/>
            <person name="Dunbar C."/>
            <person name="Freedman E."/>
            <person name="Gearin G."/>
            <person name="Gellesch M."/>
            <person name="Goldberg J."/>
            <person name="Griggs A."/>
            <person name="Gujja S."/>
            <person name="Heilman E."/>
            <person name="Heiman D."/>
            <person name="Howarth C."/>
            <person name="Larson L."/>
            <person name="Lui A."/>
            <person name="MacDonald P.J.P."/>
            <person name="Mehta T."/>
            <person name="Montmayeur A."/>
            <person name="Murphy C."/>
            <person name="Neiman D."/>
            <person name="Pearson M."/>
            <person name="Priest M."/>
            <person name="Roberts A."/>
            <person name="Saif S."/>
            <person name="Shea T."/>
            <person name="Shenoy N."/>
            <person name="Sisk P."/>
            <person name="Stolte C."/>
            <person name="Sykes S."/>
            <person name="White J."/>
            <person name="Yandava C."/>
            <person name="Wortman J."/>
            <person name="Nusbaum C."/>
            <person name="Birren B."/>
        </authorList>
    </citation>
    <scope>NUCLEOTIDE SEQUENCE</scope>
    <source>
        <strain evidence="2">P1A1 Lamole</strain>
    </source>
</reference>